<evidence type="ECO:0000256" key="6">
    <source>
        <dbReference type="ARBA" id="ARBA00022729"/>
    </source>
</evidence>
<keyword evidence="7" id="KW-0406">Ion transport</keyword>
<dbReference type="PANTHER" id="PTHR34501">
    <property type="entry name" value="PROTEIN YDDL-RELATED"/>
    <property type="match status" value="1"/>
</dbReference>
<keyword evidence="9" id="KW-0472">Membrane</keyword>
<name>A0A5E4RJJ2_9BURK</name>
<gene>
    <name evidence="12" type="ORF">PHO31112_00212</name>
</gene>
<evidence type="ECO:0000256" key="9">
    <source>
        <dbReference type="ARBA" id="ARBA00023136"/>
    </source>
</evidence>
<keyword evidence="8" id="KW-0626">Porin</keyword>
<keyword evidence="13" id="KW-1185">Reference proteome</keyword>
<dbReference type="GO" id="GO:0015288">
    <property type="term" value="F:porin activity"/>
    <property type="evidence" value="ECO:0007669"/>
    <property type="project" value="UniProtKB-KW"/>
</dbReference>
<dbReference type="GO" id="GO:0009279">
    <property type="term" value="C:cell outer membrane"/>
    <property type="evidence" value="ECO:0007669"/>
    <property type="project" value="UniProtKB-SubCell"/>
</dbReference>
<evidence type="ECO:0000313" key="13">
    <source>
        <dbReference type="Proteomes" id="UP000343317"/>
    </source>
</evidence>
<dbReference type="Proteomes" id="UP000343317">
    <property type="component" value="Unassembled WGS sequence"/>
</dbReference>
<accession>A0A5E4RJJ2</accession>
<evidence type="ECO:0000259" key="11">
    <source>
        <dbReference type="Pfam" id="PF13609"/>
    </source>
</evidence>
<dbReference type="Gene3D" id="2.40.160.10">
    <property type="entry name" value="Porin"/>
    <property type="match status" value="1"/>
</dbReference>
<evidence type="ECO:0000256" key="2">
    <source>
        <dbReference type="ARBA" id="ARBA00011233"/>
    </source>
</evidence>
<evidence type="ECO:0000256" key="8">
    <source>
        <dbReference type="ARBA" id="ARBA00023114"/>
    </source>
</evidence>
<keyword evidence="5" id="KW-0812">Transmembrane</keyword>
<dbReference type="GO" id="GO:0046930">
    <property type="term" value="C:pore complex"/>
    <property type="evidence" value="ECO:0007669"/>
    <property type="project" value="UniProtKB-KW"/>
</dbReference>
<evidence type="ECO:0000256" key="10">
    <source>
        <dbReference type="ARBA" id="ARBA00023237"/>
    </source>
</evidence>
<dbReference type="InterPro" id="IPR050298">
    <property type="entry name" value="Gram-neg_bact_OMP"/>
</dbReference>
<dbReference type="AlphaFoldDB" id="A0A5E4RJJ2"/>
<evidence type="ECO:0000256" key="3">
    <source>
        <dbReference type="ARBA" id="ARBA00022448"/>
    </source>
</evidence>
<comment type="subunit">
    <text evidence="2">Homotrimer.</text>
</comment>
<dbReference type="GO" id="GO:0006811">
    <property type="term" value="P:monoatomic ion transport"/>
    <property type="evidence" value="ECO:0007669"/>
    <property type="project" value="UniProtKB-KW"/>
</dbReference>
<evidence type="ECO:0000313" key="12">
    <source>
        <dbReference type="EMBL" id="VVD63021.1"/>
    </source>
</evidence>
<reference evidence="12 13" key="1">
    <citation type="submission" date="2019-08" db="EMBL/GenBank/DDBJ databases">
        <authorList>
            <person name="Peeters C."/>
        </authorList>
    </citation>
    <scope>NUCLEOTIDE SEQUENCE [LARGE SCALE GENOMIC DNA]</scope>
    <source>
        <strain evidence="12 13">LMG 31112</strain>
    </source>
</reference>
<dbReference type="PRINTS" id="PR00184">
    <property type="entry name" value="NEISSPPORIN"/>
</dbReference>
<evidence type="ECO:0000256" key="5">
    <source>
        <dbReference type="ARBA" id="ARBA00022692"/>
    </source>
</evidence>
<keyword evidence="10" id="KW-0998">Cell outer membrane</keyword>
<proteinExistence type="predicted"/>
<dbReference type="EMBL" id="CABPSM010000001">
    <property type="protein sequence ID" value="VVD63021.1"/>
    <property type="molecule type" value="Genomic_DNA"/>
</dbReference>
<evidence type="ECO:0000256" key="4">
    <source>
        <dbReference type="ARBA" id="ARBA00022452"/>
    </source>
</evidence>
<keyword evidence="6" id="KW-0732">Signal</keyword>
<evidence type="ECO:0000256" key="1">
    <source>
        <dbReference type="ARBA" id="ARBA00004571"/>
    </source>
</evidence>
<organism evidence="12 13">
    <name type="scientific">Pandoraea horticolens</name>
    <dbReference type="NCBI Taxonomy" id="2508298"/>
    <lineage>
        <taxon>Bacteria</taxon>
        <taxon>Pseudomonadati</taxon>
        <taxon>Pseudomonadota</taxon>
        <taxon>Betaproteobacteria</taxon>
        <taxon>Burkholderiales</taxon>
        <taxon>Burkholderiaceae</taxon>
        <taxon>Pandoraea</taxon>
    </lineage>
</organism>
<dbReference type="InterPro" id="IPR002299">
    <property type="entry name" value="Porin_Neis"/>
</dbReference>
<keyword evidence="3" id="KW-0813">Transport</keyword>
<comment type="subcellular location">
    <subcellularLocation>
        <location evidence="1">Cell outer membrane</location>
        <topology evidence="1">Multi-pass membrane protein</topology>
    </subcellularLocation>
</comment>
<dbReference type="SUPFAM" id="SSF56935">
    <property type="entry name" value="Porins"/>
    <property type="match status" value="1"/>
</dbReference>
<keyword evidence="4" id="KW-1134">Transmembrane beta strand</keyword>
<sequence>MSISTMRSKALDTMTQHPHMPTGLRALALAATLTLLSLPASVSAQSNVTLYGTIDSGFVHANHTATANGPQSRSMITSNILSGSRWGLRGTEPLGQGLSALFQLESGFNAVNGEMGNGGRAFGRKAIVGLTSTQWGEVTIGRQYDPVVNLVQGTTADGYFGGFFATPGDVDNYDNGARVNNSIRYATPNFGGLQFEGMYATGNVAGKEGAGRTYGFAGAYSNGPVSLGAGYFFADGGSRQVSDFTRSDFGYRDWTSSAGSLFNSPINSGFRTASKVRIARVGAKYAIGPAILGLSFSNAQYASDGLSNFTGTAKFDTVNAFATYALTPAINTGIGYSYTRLRGGRNVGAHYNQFNAGVTYALSKRTSTYVIGGYQQAVGKTLDHGRVVEANASVGSYGLDAGARTQLLVGMGLKHSF</sequence>
<dbReference type="InterPro" id="IPR023614">
    <property type="entry name" value="Porin_dom_sf"/>
</dbReference>
<evidence type="ECO:0000256" key="7">
    <source>
        <dbReference type="ARBA" id="ARBA00023065"/>
    </source>
</evidence>
<dbReference type="CDD" id="cd00342">
    <property type="entry name" value="gram_neg_porins"/>
    <property type="match status" value="1"/>
</dbReference>
<protein>
    <submittedName>
        <fullName evidence="12">Porin, Gram-negative type</fullName>
    </submittedName>
</protein>
<dbReference type="InterPro" id="IPR033900">
    <property type="entry name" value="Gram_neg_porin_domain"/>
</dbReference>
<feature type="domain" description="Porin" evidence="11">
    <location>
        <begin position="32"/>
        <end position="376"/>
    </location>
</feature>
<dbReference type="PANTHER" id="PTHR34501:SF9">
    <property type="entry name" value="MAJOR OUTER MEMBRANE PROTEIN P.IA"/>
    <property type="match status" value="1"/>
</dbReference>
<dbReference type="Pfam" id="PF13609">
    <property type="entry name" value="Porin_4"/>
    <property type="match status" value="1"/>
</dbReference>